<proteinExistence type="predicted"/>
<dbReference type="InterPro" id="IPR044717">
    <property type="entry name" value="NIC1"/>
</dbReference>
<organism evidence="2 3">
    <name type="scientific">Mycoplasmopsis canis</name>
    <dbReference type="NCBI Taxonomy" id="29555"/>
    <lineage>
        <taxon>Bacteria</taxon>
        <taxon>Bacillati</taxon>
        <taxon>Mycoplasmatota</taxon>
        <taxon>Mycoplasmoidales</taxon>
        <taxon>Metamycoplasmataceae</taxon>
        <taxon>Mycoplasmopsis</taxon>
    </lineage>
</organism>
<dbReference type="CDD" id="cd00431">
    <property type="entry name" value="cysteine_hydrolases"/>
    <property type="match status" value="1"/>
</dbReference>
<evidence type="ECO:0000313" key="3">
    <source>
        <dbReference type="Proteomes" id="UP000290495"/>
    </source>
</evidence>
<dbReference type="InterPro" id="IPR036380">
    <property type="entry name" value="Isochorismatase-like_sf"/>
</dbReference>
<name>A0A449AQX9_9BACT</name>
<reference evidence="2 3" key="1">
    <citation type="submission" date="2019-01" db="EMBL/GenBank/DDBJ databases">
        <authorList>
            <consortium name="Pathogen Informatics"/>
        </authorList>
    </citation>
    <scope>NUCLEOTIDE SEQUENCE [LARGE SCALE GENOMIC DNA]</scope>
    <source>
        <strain evidence="2 3">NCTC10146</strain>
    </source>
</reference>
<dbReference type="Proteomes" id="UP000290495">
    <property type="component" value="Chromosome"/>
</dbReference>
<evidence type="ECO:0000313" key="2">
    <source>
        <dbReference type="EMBL" id="VEU68776.1"/>
    </source>
</evidence>
<dbReference type="Pfam" id="PF00857">
    <property type="entry name" value="Isochorismatase"/>
    <property type="match status" value="1"/>
</dbReference>
<feature type="domain" description="Isochorismatase-like" evidence="1">
    <location>
        <begin position="11"/>
        <end position="183"/>
    </location>
</feature>
<protein>
    <submittedName>
        <fullName evidence="2">Amidase from nicotinamidase family</fullName>
    </submittedName>
</protein>
<gene>
    <name evidence="2" type="ORF">NCTC10146_00229</name>
</gene>
<dbReference type="AlphaFoldDB" id="A0A449AQX9"/>
<dbReference type="GO" id="GO:0008936">
    <property type="term" value="F:nicotinamidase activity"/>
    <property type="evidence" value="ECO:0007669"/>
    <property type="project" value="InterPro"/>
</dbReference>
<dbReference type="PANTHER" id="PTHR47297:SF2">
    <property type="entry name" value="OS02G0606800 PROTEIN"/>
    <property type="match status" value="1"/>
</dbReference>
<dbReference type="SUPFAM" id="SSF52499">
    <property type="entry name" value="Isochorismatase-like hydrolases"/>
    <property type="match status" value="1"/>
</dbReference>
<dbReference type="PANTHER" id="PTHR47297">
    <property type="match status" value="1"/>
</dbReference>
<dbReference type="GO" id="GO:0019365">
    <property type="term" value="P:pyridine nucleotide salvage"/>
    <property type="evidence" value="ECO:0007669"/>
    <property type="project" value="InterPro"/>
</dbReference>
<accession>A0A449AQX9</accession>
<sequence length="188" mass="21844">MFVRKVLMNKVVFVIDLIKGFTVKGDLSDKRINSVIPVVKDILNNQKENIYFICDSHSENDIEMQQYPIHCISNTEESEVVDELKPFVLKNESNIIKKNTTNGFHEVKKSLLRKFDEFVLVGCCTDICVMQFALSLRTWLNKFHLDKNVVVYENGVNTFDSPEHNGDEFHEFALKIMRNAGIIIKEWK</sequence>
<dbReference type="EMBL" id="LR215010">
    <property type="protein sequence ID" value="VEU68776.1"/>
    <property type="molecule type" value="Genomic_DNA"/>
</dbReference>
<evidence type="ECO:0000259" key="1">
    <source>
        <dbReference type="Pfam" id="PF00857"/>
    </source>
</evidence>
<dbReference type="Gene3D" id="3.40.50.850">
    <property type="entry name" value="Isochorismatase-like"/>
    <property type="match status" value="1"/>
</dbReference>
<dbReference type="InterPro" id="IPR000868">
    <property type="entry name" value="Isochorismatase-like_dom"/>
</dbReference>